<evidence type="ECO:0000313" key="1">
    <source>
        <dbReference type="EMBL" id="CAD8061648.1"/>
    </source>
</evidence>
<dbReference type="PANTHER" id="PTHR14741:SF32">
    <property type="entry name" value="TRIMETHYLGUANOSINE SYNTHASE"/>
    <property type="match status" value="1"/>
</dbReference>
<gene>
    <name evidence="1" type="ORF">PPRIM_AZ9-3.1.T0320061</name>
</gene>
<reference evidence="1" key="1">
    <citation type="submission" date="2021-01" db="EMBL/GenBank/DDBJ databases">
        <authorList>
            <consortium name="Genoscope - CEA"/>
            <person name="William W."/>
        </authorList>
    </citation>
    <scope>NUCLEOTIDE SEQUENCE</scope>
</reference>
<protein>
    <recommendedName>
        <fullName evidence="3">Trimethylguanosine synthase</fullName>
    </recommendedName>
</protein>
<dbReference type="OMA" id="KALCIYY"/>
<accession>A0A8S1L1G3</accession>
<name>A0A8S1L1G3_PARPR</name>
<dbReference type="Proteomes" id="UP000688137">
    <property type="component" value="Unassembled WGS sequence"/>
</dbReference>
<dbReference type="GO" id="GO:0071164">
    <property type="term" value="F:RNA cap trimethylguanosine synthase activity"/>
    <property type="evidence" value="ECO:0007669"/>
    <property type="project" value="TreeGrafter"/>
</dbReference>
<dbReference type="PANTHER" id="PTHR14741">
    <property type="entry name" value="S-ADENOSYLMETHIONINE-DEPENDENT METHYLTRANSFERASE RELATED"/>
    <property type="match status" value="1"/>
</dbReference>
<dbReference type="InterPro" id="IPR019012">
    <property type="entry name" value="RNA_cap_Gua-N2-MeTrfase"/>
</dbReference>
<keyword evidence="2" id="KW-1185">Reference proteome</keyword>
<dbReference type="Pfam" id="PF09445">
    <property type="entry name" value="Methyltransf_15"/>
    <property type="match status" value="1"/>
</dbReference>
<sequence>MIETQKLVHRKLSILGYPLNEFFALDSLKLKITKKNFTCQLHPGISIDIPKQIQKFYRKRFFLFKKFNEGIQLDEESWYSVIPEEMSIHIANKLKASSPDSDVIDGFCGSGGLAIQLAKCFKTVICIDIDPIKINNITNNLQVYESIATVIQMNFLEYTHTNQDFILIMCPPWGGLNYSHQPYDLNSMKPSLEDLLTKGLQMTSKIVLQLPKNIDIQQLVSIFKDVTDKLRLELKPIEVEMMLINEQINQLIIYYGL</sequence>
<dbReference type="AlphaFoldDB" id="A0A8S1L1G3"/>
<organism evidence="1 2">
    <name type="scientific">Paramecium primaurelia</name>
    <dbReference type="NCBI Taxonomy" id="5886"/>
    <lineage>
        <taxon>Eukaryota</taxon>
        <taxon>Sar</taxon>
        <taxon>Alveolata</taxon>
        <taxon>Ciliophora</taxon>
        <taxon>Intramacronucleata</taxon>
        <taxon>Oligohymenophorea</taxon>
        <taxon>Peniculida</taxon>
        <taxon>Parameciidae</taxon>
        <taxon>Paramecium</taxon>
    </lineage>
</organism>
<dbReference type="CDD" id="cd02440">
    <property type="entry name" value="AdoMet_MTases"/>
    <property type="match status" value="1"/>
</dbReference>
<dbReference type="GO" id="GO:0005634">
    <property type="term" value="C:nucleus"/>
    <property type="evidence" value="ECO:0007669"/>
    <property type="project" value="TreeGrafter"/>
</dbReference>
<dbReference type="FunFam" id="3.40.50.150:FF:000724">
    <property type="entry name" value="PRIP-interacting protein PIPMT"/>
    <property type="match status" value="1"/>
</dbReference>
<evidence type="ECO:0008006" key="3">
    <source>
        <dbReference type="Google" id="ProtNLM"/>
    </source>
</evidence>
<proteinExistence type="predicted"/>
<comment type="caution">
    <text evidence="1">The sequence shown here is derived from an EMBL/GenBank/DDBJ whole genome shotgun (WGS) entry which is preliminary data.</text>
</comment>
<evidence type="ECO:0000313" key="2">
    <source>
        <dbReference type="Proteomes" id="UP000688137"/>
    </source>
</evidence>
<dbReference type="EMBL" id="CAJJDM010000031">
    <property type="protein sequence ID" value="CAD8061648.1"/>
    <property type="molecule type" value="Genomic_DNA"/>
</dbReference>